<protein>
    <submittedName>
        <fullName evidence="4">DUF3152 domain-containing protein</fullName>
    </submittedName>
</protein>
<dbReference type="InterPro" id="IPR024079">
    <property type="entry name" value="MetalloPept_cat_dom_sf"/>
</dbReference>
<evidence type="ECO:0000313" key="4">
    <source>
        <dbReference type="EMBL" id="XCH29742.1"/>
    </source>
</evidence>
<name>A0AAU8FYR7_9MICO</name>
<dbReference type="RefSeq" id="WP_353707895.1">
    <property type="nucleotide sequence ID" value="NZ_CP159290.1"/>
</dbReference>
<dbReference type="Pfam" id="PF11350">
    <property type="entry name" value="DUF3152"/>
    <property type="match status" value="1"/>
</dbReference>
<feature type="region of interest" description="Disordered" evidence="1">
    <location>
        <begin position="35"/>
        <end position="123"/>
    </location>
</feature>
<dbReference type="GO" id="GO:0008237">
    <property type="term" value="F:metallopeptidase activity"/>
    <property type="evidence" value="ECO:0007669"/>
    <property type="project" value="InterPro"/>
</dbReference>
<dbReference type="Gene3D" id="3.40.390.10">
    <property type="entry name" value="Collagenase (Catalytic Domain)"/>
    <property type="match status" value="1"/>
</dbReference>
<sequence>MKRSSQGLRHGAAVAACLVVGFGGGAATAEVWDVPGAPAPVSADREDPPAPVRDEPDAASRSGVERADDVVRAPELRELVAPRPDVVAPLAPADAPTAPAADPVPDPAPTTPEAPVAEPGSGLVGDVVVAPDLGGALDVVPGEAPAPGAGVVRSVRVEVEQGLPVDGEVLATAVLATLNDPRGWSGPDGVTFSRTAADDASIRVVLASPATTDRMCAPLATEGKYSCGNSVSGVAVLNFERWVLGAPDFGDDLATYRQYLVNHEVGHVLGHGHEDCPAPGAVAPVMVQQSISAQGCLTNGWPVP</sequence>
<dbReference type="SUPFAM" id="SSF55486">
    <property type="entry name" value="Metalloproteases ('zincins'), catalytic domain"/>
    <property type="match status" value="1"/>
</dbReference>
<dbReference type="InterPro" id="IPR022603">
    <property type="entry name" value="DUF3152"/>
</dbReference>
<feature type="compositionally biased region" description="Low complexity" evidence="1">
    <location>
        <begin position="81"/>
        <end position="101"/>
    </location>
</feature>
<feature type="domain" description="DUF3152" evidence="3">
    <location>
        <begin position="136"/>
        <end position="293"/>
    </location>
</feature>
<organism evidence="4">
    <name type="scientific">Cellulosimicrobium sp. ES-005</name>
    <dbReference type="NCBI Taxonomy" id="3163031"/>
    <lineage>
        <taxon>Bacteria</taxon>
        <taxon>Bacillati</taxon>
        <taxon>Actinomycetota</taxon>
        <taxon>Actinomycetes</taxon>
        <taxon>Micrococcales</taxon>
        <taxon>Promicromonosporaceae</taxon>
        <taxon>Cellulosimicrobium</taxon>
    </lineage>
</organism>
<feature type="compositionally biased region" description="Basic and acidic residues" evidence="1">
    <location>
        <begin position="43"/>
        <end position="80"/>
    </location>
</feature>
<dbReference type="EMBL" id="CP159290">
    <property type="protein sequence ID" value="XCH29742.1"/>
    <property type="molecule type" value="Genomic_DNA"/>
</dbReference>
<keyword evidence="2" id="KW-0732">Signal</keyword>
<gene>
    <name evidence="4" type="ORF">ABRQ22_19605</name>
</gene>
<feature type="compositionally biased region" description="Pro residues" evidence="1">
    <location>
        <begin position="102"/>
        <end position="112"/>
    </location>
</feature>
<feature type="signal peptide" evidence="2">
    <location>
        <begin position="1"/>
        <end position="29"/>
    </location>
</feature>
<dbReference type="AlphaFoldDB" id="A0AAU8FYR7"/>
<accession>A0AAU8FYR7</accession>
<feature type="chain" id="PRO_5043650170" evidence="2">
    <location>
        <begin position="30"/>
        <end position="304"/>
    </location>
</feature>
<proteinExistence type="predicted"/>
<evidence type="ECO:0000259" key="3">
    <source>
        <dbReference type="Pfam" id="PF11350"/>
    </source>
</evidence>
<reference evidence="4" key="1">
    <citation type="submission" date="2024-06" db="EMBL/GenBank/DDBJ databases">
        <title>Complete genome sequence of the cellulolytic actinobacterium, Cellulosimicrobium ES-005.</title>
        <authorList>
            <person name="Matthews C.T."/>
            <person name="Underwood K.D."/>
            <person name="Ghanchi K.M."/>
            <person name="Fields S.D."/>
            <person name="Gardner S.G."/>
        </authorList>
    </citation>
    <scope>NUCLEOTIDE SEQUENCE</scope>
    <source>
        <strain evidence="4">ES-005</strain>
    </source>
</reference>
<evidence type="ECO:0000256" key="1">
    <source>
        <dbReference type="SAM" id="MobiDB-lite"/>
    </source>
</evidence>
<evidence type="ECO:0000256" key="2">
    <source>
        <dbReference type="SAM" id="SignalP"/>
    </source>
</evidence>